<dbReference type="InterPro" id="IPR051010">
    <property type="entry name" value="BCAA_transport"/>
</dbReference>
<evidence type="ECO:0000313" key="5">
    <source>
        <dbReference type="EMBL" id="MEC4720940.1"/>
    </source>
</evidence>
<feature type="chain" id="PRO_5047495587" evidence="3">
    <location>
        <begin position="21"/>
        <end position="404"/>
    </location>
</feature>
<reference evidence="5 6" key="1">
    <citation type="submission" date="2023-10" db="EMBL/GenBank/DDBJ databases">
        <title>Noviherbaspirillum sp. CPCC 100848 genome assembly.</title>
        <authorList>
            <person name="Li X.Y."/>
            <person name="Fang X.M."/>
        </authorList>
    </citation>
    <scope>NUCLEOTIDE SEQUENCE [LARGE SCALE GENOMIC DNA]</scope>
    <source>
        <strain evidence="5 6">CPCC 100848</strain>
    </source>
</reference>
<feature type="domain" description="Leucine-binding protein" evidence="4">
    <location>
        <begin position="30"/>
        <end position="369"/>
    </location>
</feature>
<accession>A0ABU6JC85</accession>
<evidence type="ECO:0000256" key="2">
    <source>
        <dbReference type="ARBA" id="ARBA00022729"/>
    </source>
</evidence>
<dbReference type="InterPro" id="IPR028081">
    <property type="entry name" value="Leu-bd"/>
</dbReference>
<name>A0ABU6JC85_9BURK</name>
<evidence type="ECO:0000259" key="4">
    <source>
        <dbReference type="Pfam" id="PF13458"/>
    </source>
</evidence>
<comment type="caution">
    <text evidence="5">The sequence shown here is derived from an EMBL/GenBank/DDBJ whole genome shotgun (WGS) entry which is preliminary data.</text>
</comment>
<evidence type="ECO:0000256" key="1">
    <source>
        <dbReference type="ARBA" id="ARBA00010062"/>
    </source>
</evidence>
<dbReference type="Gene3D" id="3.40.50.2300">
    <property type="match status" value="2"/>
</dbReference>
<sequence length="404" mass="43511">MQKTLIAALGALLCSASAHAQQNAISDDAVRIGLLLDMTSLYADITGTGSVAAAQMAIDDFGGKVNGKPVQLVYADHQNKADIAANKAREWFDRDKVDAILDVAASGPALAVAPIAKEKNRIAVFSGPGSVRLTNDACTPVTVHYAYDTYALANSTARAVVGNGGDSWFFLTADYTFGSTLEKDATDVINASGGKVLGAVRHPLNASDFSSFLLRAQSSGAKVVGLANAGGDTINAVKGAHEFQLTAGGKQRLAGLLVYINDVHTLGLDAAQGMLLTTAFYWDRDEETRKWARRFFEKTKKMPNMSQAGLYSSVMHYLKAVQAAGSDNTADVMARMKQMPVNDFFAKNGRIREDGRMVHDMYLFEVKKKSESKYPWDYYKQVAVVPADKAFQPLSASTCPLVKK</sequence>
<dbReference type="SUPFAM" id="SSF53822">
    <property type="entry name" value="Periplasmic binding protein-like I"/>
    <property type="match status" value="1"/>
</dbReference>
<feature type="signal peptide" evidence="3">
    <location>
        <begin position="1"/>
        <end position="20"/>
    </location>
</feature>
<organism evidence="5 6">
    <name type="scientific">Noviherbaspirillum album</name>
    <dbReference type="NCBI Taxonomy" id="3080276"/>
    <lineage>
        <taxon>Bacteria</taxon>
        <taxon>Pseudomonadati</taxon>
        <taxon>Pseudomonadota</taxon>
        <taxon>Betaproteobacteria</taxon>
        <taxon>Burkholderiales</taxon>
        <taxon>Oxalobacteraceae</taxon>
        <taxon>Noviherbaspirillum</taxon>
    </lineage>
</organism>
<gene>
    <name evidence="5" type="ORF">RY831_17375</name>
</gene>
<proteinExistence type="inferred from homology"/>
<keyword evidence="6" id="KW-1185">Reference proteome</keyword>
<evidence type="ECO:0000256" key="3">
    <source>
        <dbReference type="SAM" id="SignalP"/>
    </source>
</evidence>
<keyword evidence="2 3" id="KW-0732">Signal</keyword>
<dbReference type="PANTHER" id="PTHR30483">
    <property type="entry name" value="LEUCINE-SPECIFIC-BINDING PROTEIN"/>
    <property type="match status" value="1"/>
</dbReference>
<comment type="similarity">
    <text evidence="1">Belongs to the leucine-binding protein family.</text>
</comment>
<dbReference type="RefSeq" id="WP_326507648.1">
    <property type="nucleotide sequence ID" value="NZ_JAWIIV010000014.1"/>
</dbReference>
<dbReference type="PANTHER" id="PTHR30483:SF6">
    <property type="entry name" value="PERIPLASMIC BINDING PROTEIN OF ABC TRANSPORTER FOR NATURAL AMINO ACIDS"/>
    <property type="match status" value="1"/>
</dbReference>
<evidence type="ECO:0000313" key="6">
    <source>
        <dbReference type="Proteomes" id="UP001352263"/>
    </source>
</evidence>
<dbReference type="Pfam" id="PF13458">
    <property type="entry name" value="Peripla_BP_6"/>
    <property type="match status" value="1"/>
</dbReference>
<dbReference type="Proteomes" id="UP001352263">
    <property type="component" value="Unassembled WGS sequence"/>
</dbReference>
<dbReference type="EMBL" id="JAWIIV010000014">
    <property type="protein sequence ID" value="MEC4720940.1"/>
    <property type="molecule type" value="Genomic_DNA"/>
</dbReference>
<dbReference type="InterPro" id="IPR028082">
    <property type="entry name" value="Peripla_BP_I"/>
</dbReference>
<protein>
    <submittedName>
        <fullName evidence="5">ABC transporter substrate-binding protein</fullName>
    </submittedName>
</protein>
<dbReference type="CDD" id="cd06327">
    <property type="entry name" value="PBP1_SBP-like"/>
    <property type="match status" value="1"/>
</dbReference>